<evidence type="ECO:0000313" key="1">
    <source>
        <dbReference type="EMBL" id="RDU69791.1"/>
    </source>
</evidence>
<dbReference type="EMBL" id="NXLV01000013">
    <property type="protein sequence ID" value="RDU69791.1"/>
    <property type="molecule type" value="Genomic_DNA"/>
</dbReference>
<dbReference type="AlphaFoldDB" id="A0A3D8IZ04"/>
<comment type="caution">
    <text evidence="1">The sequence shown here is derived from an EMBL/GenBank/DDBJ whole genome shotgun (WGS) entry which is preliminary data.</text>
</comment>
<name>A0A3D8IZ04_9HELI</name>
<sequence length="404" mass="44033">MGGGVIATSLLAQESNLQDLSNPSNQEQKSFIERMKEKELELQVPRETVPVTESRYPIKTPIPKTAHYLPFLQTLLNIKEGTLPNPLGISIIGSYTTETYRVKKFSGEMGVGIGDKIGGLFEKIPSSFNVPVKLPILGQTNIAIPLFGTLGVISKTPRDQFIADLKTQINNAFGTGEKEWKLSEGTVSTKTSAIGAKVDTWLFPFMNLFMSATYVHMEQETRVGSATIPLDSPITINLDGTAFGNNPKTITLNEITFPIGSVKNTLDGFAVMGGTNLAIGYKSFFASCMIGGGYVQLDDWQNDVKGFVQKPFMYIAPRIGYTYEGVFTLHTGVQKIKLFSSTKGKDLSASSGGLVKGYSVEVDKFPINFLAGAQFMPMRDFGISLEYVGSPDTSGINAEIAYRF</sequence>
<evidence type="ECO:0000313" key="2">
    <source>
        <dbReference type="Proteomes" id="UP000257045"/>
    </source>
</evidence>
<reference evidence="1 2" key="1">
    <citation type="submission" date="2018-04" db="EMBL/GenBank/DDBJ databases">
        <title>Novel Campyloabacter and Helicobacter Species and Strains.</title>
        <authorList>
            <person name="Mannion A.J."/>
            <person name="Shen Z."/>
            <person name="Fox J.G."/>
        </authorList>
    </citation>
    <scope>NUCLEOTIDE SEQUENCE [LARGE SCALE GENOMIC DNA]</scope>
    <source>
        <strain evidence="1 2">MIT 04-9366</strain>
    </source>
</reference>
<gene>
    <name evidence="1" type="ORF">CQA58_06525</name>
</gene>
<accession>A0A3D8IZ04</accession>
<keyword evidence="2" id="KW-1185">Reference proteome</keyword>
<proteinExistence type="predicted"/>
<dbReference type="Proteomes" id="UP000257045">
    <property type="component" value="Unassembled WGS sequence"/>
</dbReference>
<dbReference type="RefSeq" id="WP_115569919.1">
    <property type="nucleotide sequence ID" value="NZ_NXLV01000013.1"/>
</dbReference>
<protein>
    <submittedName>
        <fullName evidence="1">Uncharacterized protein</fullName>
    </submittedName>
</protein>
<organism evidence="1 2">
    <name type="scientific">Helicobacter brantae</name>
    <dbReference type="NCBI Taxonomy" id="375927"/>
    <lineage>
        <taxon>Bacteria</taxon>
        <taxon>Pseudomonadati</taxon>
        <taxon>Campylobacterota</taxon>
        <taxon>Epsilonproteobacteria</taxon>
        <taxon>Campylobacterales</taxon>
        <taxon>Helicobacteraceae</taxon>
        <taxon>Helicobacter</taxon>
    </lineage>
</organism>
<dbReference type="OrthoDB" id="5320029at2"/>